<dbReference type="AlphaFoldDB" id="Q9AAC3"/>
<dbReference type="InterPro" id="IPR003675">
    <property type="entry name" value="Rce1/LyrA-like_dom"/>
</dbReference>
<feature type="transmembrane region" description="Helical" evidence="1">
    <location>
        <begin position="141"/>
        <end position="161"/>
    </location>
</feature>
<dbReference type="EnsemblBacteria" id="AAK22664">
    <property type="protein sequence ID" value="AAK22664"/>
    <property type="gene ID" value="CC_0679"/>
</dbReference>
<feature type="transmembrane region" description="Helical" evidence="1">
    <location>
        <begin position="58"/>
        <end position="81"/>
    </location>
</feature>
<accession>Q9AAC3</accession>
<keyword evidence="1" id="KW-0812">Transmembrane</keyword>
<reference evidence="3 4" key="1">
    <citation type="journal article" date="2001" name="Proc. Natl. Acad. Sci. U.S.A.">
        <title>Complete genome sequence of Caulobacter crescentus.</title>
        <authorList>
            <person name="Nierman W.C."/>
            <person name="Feldblyum T.V."/>
            <person name="Laub M.T."/>
            <person name="Paulsen I.T."/>
            <person name="Nelson K.E."/>
            <person name="Eisen J.A."/>
            <person name="Heidelberg J.F."/>
            <person name="Alley M.R."/>
            <person name="Ohta N."/>
            <person name="Maddock J.R."/>
            <person name="Potocka I."/>
            <person name="Nelson W.C."/>
            <person name="Newton A."/>
            <person name="Stephens C."/>
            <person name="Phadke N.D."/>
            <person name="Ely B."/>
            <person name="DeBoy R.T."/>
            <person name="Dodson R.J."/>
            <person name="Durkin A.S."/>
            <person name="Gwinn M.L."/>
            <person name="Haft D.H."/>
            <person name="Kolonay J.F."/>
            <person name="Smit J."/>
            <person name="Craven M.B."/>
            <person name="Khouri H."/>
            <person name="Shetty J."/>
            <person name="Berry K."/>
            <person name="Utterback T."/>
            <person name="Tran K."/>
            <person name="Wolf A."/>
            <person name="Vamathevan J."/>
            <person name="Ermolaeva M."/>
            <person name="White O."/>
            <person name="Salzberg S.L."/>
            <person name="Venter J.C."/>
            <person name="Shapiro L."/>
            <person name="Fraser C.M."/>
        </authorList>
    </citation>
    <scope>NUCLEOTIDE SEQUENCE [LARGE SCALE GENOMIC DNA]</scope>
    <source>
        <strain evidence="4">ATCC 19089 / CB15</strain>
    </source>
</reference>
<name>Q9AAC3_CAUVC</name>
<protein>
    <recommendedName>
        <fullName evidence="2">CAAX prenyl protease 2/Lysostaphin resistance protein A-like domain-containing protein</fullName>
    </recommendedName>
</protein>
<proteinExistence type="predicted"/>
<dbReference type="PIR" id="D87333">
    <property type="entry name" value="D87333"/>
</dbReference>
<dbReference type="Proteomes" id="UP000001816">
    <property type="component" value="Chromosome"/>
</dbReference>
<evidence type="ECO:0000313" key="3">
    <source>
        <dbReference type="EMBL" id="AAK22664.1"/>
    </source>
</evidence>
<dbReference type="KEGG" id="ccr:CC_0679"/>
<dbReference type="STRING" id="190650.CC_0679"/>
<feature type="transmembrane region" description="Helical" evidence="1">
    <location>
        <begin position="222"/>
        <end position="239"/>
    </location>
</feature>
<dbReference type="HOGENOM" id="CLU_859681_0_0_5"/>
<dbReference type="Pfam" id="PF02517">
    <property type="entry name" value="Rce1-like"/>
    <property type="match status" value="1"/>
</dbReference>
<evidence type="ECO:0000256" key="1">
    <source>
        <dbReference type="SAM" id="Phobius"/>
    </source>
</evidence>
<dbReference type="GO" id="GO:0004175">
    <property type="term" value="F:endopeptidase activity"/>
    <property type="evidence" value="ECO:0007669"/>
    <property type="project" value="UniProtKB-ARBA"/>
</dbReference>
<organism evidence="3 4">
    <name type="scientific">Caulobacter vibrioides (strain ATCC 19089 / CIP 103742 / CB 15)</name>
    <name type="common">Caulobacter crescentus</name>
    <dbReference type="NCBI Taxonomy" id="190650"/>
    <lineage>
        <taxon>Bacteria</taxon>
        <taxon>Pseudomonadati</taxon>
        <taxon>Pseudomonadota</taxon>
        <taxon>Alphaproteobacteria</taxon>
        <taxon>Caulobacterales</taxon>
        <taxon>Caulobacteraceae</taxon>
        <taxon>Caulobacter</taxon>
    </lineage>
</organism>
<evidence type="ECO:0000313" key="4">
    <source>
        <dbReference type="Proteomes" id="UP000001816"/>
    </source>
</evidence>
<keyword evidence="4" id="KW-1185">Reference proteome</keyword>
<dbReference type="BioCyc" id="CAULO:CC0679-MONOMER"/>
<evidence type="ECO:0000259" key="2">
    <source>
        <dbReference type="Pfam" id="PF02517"/>
    </source>
</evidence>
<feature type="transmembrane region" description="Helical" evidence="1">
    <location>
        <begin position="251"/>
        <end position="271"/>
    </location>
</feature>
<sequence>MPTPSLARQAISILAGALGGFASGLIAVSILLGVLGIFDLRPLTDSERLSVFENGALYTAELAIILLALAVGFVGTAGAVLKRPFVEWLTDGRGLRFDLCLYGLTLGAAATLAGLIGNAAIDGDRLGFIGSTPSGLAPGIWVYLVAMPLGFLVAAFAEELFFRGYLLKLLRWWGAHPVVAITVTSIAFAAFHLEFQPEVFALRMLSGAALAWSVYRLGGIEFAVGAHAAGNIVLAFFIPPLSETTTSSADLYGVGIEILTSAMIIIGVEVVRARLSFRADTFSLWAKEGGT</sequence>
<dbReference type="eggNOG" id="COG1266">
    <property type="taxonomic scope" value="Bacteria"/>
</dbReference>
<feature type="transmembrane region" description="Helical" evidence="1">
    <location>
        <begin position="12"/>
        <end position="38"/>
    </location>
</feature>
<dbReference type="EMBL" id="AE005673">
    <property type="protein sequence ID" value="AAK22664.1"/>
    <property type="molecule type" value="Genomic_DNA"/>
</dbReference>
<keyword evidence="1" id="KW-0472">Membrane</keyword>
<dbReference type="GO" id="GO:0080120">
    <property type="term" value="P:CAAX-box protein maturation"/>
    <property type="evidence" value="ECO:0007669"/>
    <property type="project" value="UniProtKB-ARBA"/>
</dbReference>
<keyword evidence="1" id="KW-1133">Transmembrane helix</keyword>
<feature type="transmembrane region" description="Helical" evidence="1">
    <location>
        <begin position="101"/>
        <end position="121"/>
    </location>
</feature>
<feature type="domain" description="CAAX prenyl protease 2/Lysostaphin resistance protein A-like" evidence="2">
    <location>
        <begin position="143"/>
        <end position="233"/>
    </location>
</feature>
<feature type="transmembrane region" description="Helical" evidence="1">
    <location>
        <begin position="173"/>
        <end position="193"/>
    </location>
</feature>
<gene>
    <name evidence="3" type="ordered locus">CC_0679</name>
</gene>